<dbReference type="EMBL" id="CM029048">
    <property type="protein sequence ID" value="KAG2577955.1"/>
    <property type="molecule type" value="Genomic_DNA"/>
</dbReference>
<dbReference type="GO" id="GO:0005737">
    <property type="term" value="C:cytoplasm"/>
    <property type="evidence" value="ECO:0007669"/>
    <property type="project" value="TreeGrafter"/>
</dbReference>
<dbReference type="InterPro" id="IPR019307">
    <property type="entry name" value="RNA-bd_AU-1/RNase_E/G"/>
</dbReference>
<reference evidence="12" key="1">
    <citation type="submission" date="2020-05" db="EMBL/GenBank/DDBJ databases">
        <title>WGS assembly of Panicum virgatum.</title>
        <authorList>
            <person name="Lovell J.T."/>
            <person name="Jenkins J."/>
            <person name="Shu S."/>
            <person name="Juenger T.E."/>
            <person name="Schmutz J."/>
        </authorList>
    </citation>
    <scope>NUCLEOTIDE SEQUENCE</scope>
    <source>
        <strain evidence="12">AP13</strain>
    </source>
</reference>
<evidence type="ECO:0000256" key="6">
    <source>
        <dbReference type="ARBA" id="ARBA00022801"/>
    </source>
</evidence>
<feature type="compositionally biased region" description="Basic and acidic residues" evidence="10">
    <location>
        <begin position="992"/>
        <end position="1009"/>
    </location>
</feature>
<dbReference type="Proteomes" id="UP000823388">
    <property type="component" value="Chromosome 6N"/>
</dbReference>
<name>A0A8T0QYD3_PANVG</name>
<dbReference type="Gene3D" id="2.60.40.10">
    <property type="entry name" value="Immunoglobulins"/>
    <property type="match status" value="1"/>
</dbReference>
<evidence type="ECO:0000313" key="13">
    <source>
        <dbReference type="Proteomes" id="UP000823388"/>
    </source>
</evidence>
<evidence type="ECO:0000256" key="2">
    <source>
        <dbReference type="ARBA" id="ARBA00005522"/>
    </source>
</evidence>
<dbReference type="SUPFAM" id="SSF50249">
    <property type="entry name" value="Nucleic acid-binding proteins"/>
    <property type="match status" value="1"/>
</dbReference>
<keyword evidence="8" id="KW-0694">RNA-binding</keyword>
<accession>A0A8T0QYD3</accession>
<protein>
    <recommendedName>
        <fullName evidence="11">CBM20 domain-containing protein</fullName>
    </recommendedName>
</protein>
<dbReference type="Pfam" id="PF10150">
    <property type="entry name" value="RNase_E_G"/>
    <property type="match status" value="1"/>
</dbReference>
<evidence type="ECO:0000313" key="12">
    <source>
        <dbReference type="EMBL" id="KAG2577955.1"/>
    </source>
</evidence>
<dbReference type="GO" id="GO:0016787">
    <property type="term" value="F:hydrolase activity"/>
    <property type="evidence" value="ECO:0007669"/>
    <property type="project" value="UniProtKB-KW"/>
</dbReference>
<dbReference type="InterPro" id="IPR013783">
    <property type="entry name" value="Ig-like_fold"/>
</dbReference>
<proteinExistence type="inferred from homology"/>
<dbReference type="Gene3D" id="2.40.50.140">
    <property type="entry name" value="Nucleic acid-binding proteins"/>
    <property type="match status" value="1"/>
</dbReference>
<dbReference type="AlphaFoldDB" id="A0A8T0QYD3"/>
<keyword evidence="4" id="KW-0479">Metal-binding</keyword>
<evidence type="ECO:0000259" key="11">
    <source>
        <dbReference type="PROSITE" id="PS51166"/>
    </source>
</evidence>
<evidence type="ECO:0000256" key="9">
    <source>
        <dbReference type="ARBA" id="ARBA00023436"/>
    </source>
</evidence>
<evidence type="ECO:0000256" key="5">
    <source>
        <dbReference type="ARBA" id="ARBA00022759"/>
    </source>
</evidence>
<gene>
    <name evidence="12" type="ORF">PVAP13_6NG155900</name>
</gene>
<organism evidence="12 13">
    <name type="scientific">Panicum virgatum</name>
    <name type="common">Blackwell switchgrass</name>
    <dbReference type="NCBI Taxonomy" id="38727"/>
    <lineage>
        <taxon>Eukaryota</taxon>
        <taxon>Viridiplantae</taxon>
        <taxon>Streptophyta</taxon>
        <taxon>Embryophyta</taxon>
        <taxon>Tracheophyta</taxon>
        <taxon>Spermatophyta</taxon>
        <taxon>Magnoliopsida</taxon>
        <taxon>Liliopsida</taxon>
        <taxon>Poales</taxon>
        <taxon>Poaceae</taxon>
        <taxon>PACMAD clade</taxon>
        <taxon>Panicoideae</taxon>
        <taxon>Panicodae</taxon>
        <taxon>Paniceae</taxon>
        <taxon>Panicinae</taxon>
        <taxon>Panicum</taxon>
        <taxon>Panicum sect. Hiantes</taxon>
    </lineage>
</organism>
<evidence type="ECO:0000256" key="8">
    <source>
        <dbReference type="ARBA" id="ARBA00022884"/>
    </source>
</evidence>
<dbReference type="InterPro" id="IPR013784">
    <property type="entry name" value="Carb-bd-like_fold"/>
</dbReference>
<feature type="region of interest" description="Disordered" evidence="10">
    <location>
        <begin position="461"/>
        <end position="490"/>
    </location>
</feature>
<keyword evidence="7" id="KW-0460">Magnesium</keyword>
<dbReference type="FunFam" id="2.60.40.10:FF:001568">
    <property type="entry name" value="Ribonuclease E/G-like protein, chloroplastic"/>
    <property type="match status" value="1"/>
</dbReference>
<comment type="function">
    <text evidence="9">Involved in intercistronic processing of primary transcripts from chloroplast operons. The endonucleolytic activity of the enzyme depends on the number of phosphates at the 5' end, is inhibited by structured RNA, and preferentially cleaves A/U-rich sequences.</text>
</comment>
<dbReference type="PROSITE" id="PS51166">
    <property type="entry name" value="CBM20"/>
    <property type="match status" value="1"/>
</dbReference>
<dbReference type="GO" id="GO:0003723">
    <property type="term" value="F:RNA binding"/>
    <property type="evidence" value="ECO:0007669"/>
    <property type="project" value="UniProtKB-KW"/>
</dbReference>
<comment type="caution">
    <text evidence="12">The sequence shown here is derived from an EMBL/GenBank/DDBJ whole genome shotgun (WGS) entry which is preliminary data.</text>
</comment>
<dbReference type="InterPro" id="IPR002044">
    <property type="entry name" value="CBM20"/>
</dbReference>
<keyword evidence="13" id="KW-1185">Reference proteome</keyword>
<feature type="domain" description="CBM20" evidence="11">
    <location>
        <begin position="80"/>
        <end position="194"/>
    </location>
</feature>
<dbReference type="Gene3D" id="3.40.1260.20">
    <property type="entry name" value="Ribonuclease E, catalytic domain"/>
    <property type="match status" value="1"/>
</dbReference>
<dbReference type="GO" id="GO:0046872">
    <property type="term" value="F:metal ion binding"/>
    <property type="evidence" value="ECO:0007669"/>
    <property type="project" value="UniProtKB-KW"/>
</dbReference>
<dbReference type="SUPFAM" id="SSF49452">
    <property type="entry name" value="Starch-binding domain-like"/>
    <property type="match status" value="1"/>
</dbReference>
<keyword evidence="3" id="KW-0540">Nuclease</keyword>
<keyword evidence="6" id="KW-0378">Hydrolase</keyword>
<dbReference type="InterPro" id="IPR004659">
    <property type="entry name" value="RNase_E/G"/>
</dbReference>
<keyword evidence="5" id="KW-0255">Endonuclease</keyword>
<feature type="region of interest" description="Disordered" evidence="10">
    <location>
        <begin position="992"/>
        <end position="1014"/>
    </location>
</feature>
<dbReference type="InterPro" id="IPR012340">
    <property type="entry name" value="NA-bd_OB-fold"/>
</dbReference>
<dbReference type="SMART" id="SM01065">
    <property type="entry name" value="CBM_2"/>
    <property type="match status" value="1"/>
</dbReference>
<evidence type="ECO:0000256" key="10">
    <source>
        <dbReference type="SAM" id="MobiDB-lite"/>
    </source>
</evidence>
<evidence type="ECO:0000256" key="4">
    <source>
        <dbReference type="ARBA" id="ARBA00022723"/>
    </source>
</evidence>
<comment type="similarity">
    <text evidence="2">Belongs to the RNase E/G family.</text>
</comment>
<dbReference type="PANTHER" id="PTHR30001">
    <property type="entry name" value="RIBONUCLEASE"/>
    <property type="match status" value="1"/>
</dbReference>
<evidence type="ECO:0000256" key="1">
    <source>
        <dbReference type="ARBA" id="ARBA00001946"/>
    </source>
</evidence>
<dbReference type="GO" id="GO:0004540">
    <property type="term" value="F:RNA nuclease activity"/>
    <property type="evidence" value="ECO:0007669"/>
    <property type="project" value="InterPro"/>
</dbReference>
<dbReference type="GO" id="GO:2001070">
    <property type="term" value="F:starch binding"/>
    <property type="evidence" value="ECO:0007669"/>
    <property type="project" value="InterPro"/>
</dbReference>
<dbReference type="Pfam" id="PF00686">
    <property type="entry name" value="CBM_20"/>
    <property type="match status" value="1"/>
</dbReference>
<evidence type="ECO:0000256" key="3">
    <source>
        <dbReference type="ARBA" id="ARBA00022722"/>
    </source>
</evidence>
<comment type="cofactor">
    <cofactor evidence="1">
        <name>Mg(2+)</name>
        <dbReference type="ChEBI" id="CHEBI:18420"/>
    </cofactor>
</comment>
<evidence type="ECO:0000256" key="7">
    <source>
        <dbReference type="ARBA" id="ARBA00022842"/>
    </source>
</evidence>
<feature type="compositionally biased region" description="Acidic residues" evidence="10">
    <location>
        <begin position="463"/>
        <end position="479"/>
    </location>
</feature>
<sequence length="1028" mass="114064">MWGPPRAAAGSPVTEAYAAAAHAARRGGAAVSSSLSGLRGRHSLCSVQLMDGLRSNIQAEANLALSPKASMSNGSDDSTITRKGFCTISWNLKADVQHGYLIFITGDPVTLGCWESNMAVQLAPSVESNNIWTAEIKVPYGVHFKYNYFVREEKGSSSDIIWRPGLPAPSWGSWLMEAGSLEGEYFEGGNHWSSAEAHSARDTADQDLSVGEHIILKIGNGTPLHAKLLSENLSASMHNNITDKPNANTISQHGGYQLVEEPWILESIVASKKPVARVKNTKGKKKFVNNKHDSSRASEYMPREDQPVEEPWLFESMVEAHETVVHADGKIEAKDIIRKLIEKPPAPLEENKPTTGEPSSRVILINSSVCTMQRIAVLEDGKLVELLLEPIKNNVQCDSIYLGIVTKLVPHMGGAFVDIGISRPSLMGIKQNRDPFVYPQVVKISRADPVDDSYYNEEYLPTYDEDDDMSDDEFADEETHDGSSSFPVENITDNEEGIALIPDSKIDIVDSAEFEGISGYDEDKEDENGHMEDEYSEEILQADQSEISNDLKTLSSIQHALRESNDDTNGSRWSQVRKGTKIMVQVVKEGLGTKGPTLSPFPCLRSRFWILVSRGNKVGVSKKITGIERTRLKGITKLLRPPGFTLTARTVAAGHSWEELQRDLDGLLSTWKVITEHAQSAALAAEEGVDGAVPVMLHRAKGQALSVVQDDFNEKVKRLVVDSPRTYHEVTSYLQEVAPELCSRVDLYEKRKPIFDEYNIEKEIDNILCKRVPLNNGGSLVIEQTEALVSIDVNGGHSMFGQGTSQEKAILEVNLEAAKQIARELRLRDIGGIIVVDFIDMTDDLNKRLVYEEMKKAVEKDRSTVGVSELSKLGLMEITRKRVRPSVTFMISEPCTCCHGTGRVEALDTSFSKIEHEICRRLAASRRKSDPEKPKSWPRFVLRVDHEMCTYLTSGKKTKLGLLSSSLKVWILLKIARGFSRGAFELLPYSEKENDEKETASESPQKEGSPKLSVFPIKKWMSRAKRAK</sequence>
<dbReference type="NCBIfam" id="TIGR00757">
    <property type="entry name" value="RNaseEG"/>
    <property type="match status" value="1"/>
</dbReference>
<dbReference type="PANTHER" id="PTHR30001:SF1">
    <property type="entry name" value="RIBONUCLEASE E_G-LIKE PROTEIN, CHLOROPLASTIC"/>
    <property type="match status" value="1"/>
</dbReference>
<dbReference type="GO" id="GO:0006364">
    <property type="term" value="P:rRNA processing"/>
    <property type="evidence" value="ECO:0007669"/>
    <property type="project" value="TreeGrafter"/>
</dbReference>
<dbReference type="GO" id="GO:0004519">
    <property type="term" value="F:endonuclease activity"/>
    <property type="evidence" value="ECO:0007669"/>
    <property type="project" value="UniProtKB-KW"/>
</dbReference>